<gene>
    <name evidence="3" type="ORF">BDN70DRAFT_874958</name>
</gene>
<name>A0A9P6D3L0_9AGAR</name>
<protein>
    <submittedName>
        <fullName evidence="3">Amidohydrolase</fullName>
    </submittedName>
</protein>
<dbReference type="SUPFAM" id="SSF53187">
    <property type="entry name" value="Zn-dependent exopeptidases"/>
    <property type="match status" value="1"/>
</dbReference>
<dbReference type="InterPro" id="IPR002933">
    <property type="entry name" value="Peptidase_M20"/>
</dbReference>
<dbReference type="AlphaFoldDB" id="A0A9P6D3L0"/>
<sequence>MTSPDLNAGCFGAFFAKRRSTANGTSVQSFSRVTANSQTRTIAYENAANPKSAGEKKSISNFSPFCDYSSGKQKDWWLLEQEPLPSYSLKADDTNELTRNDIGNLIDHTLDKYDAQLRVLSLRIHDHPETMFEENFAHDLLTNFMAKQGFKVTKHYLGLQTAWRAEYSQGSGGRVIGINSEMDALKGLGHACGHNLIAISGVGVAIALKAALQARREVSAKIVLLGTPAEESGGGKVILLERGGYEGMDACMMCHPTVGIAHSTSIGSTNAMQAISVQYFGHSAHAGNAPWEGTNALDAAFLAYSSISMLRQQMKPDHRLHGIVEGKDWLPNVIPDYSKMRWIARAPTSEEVEVLVKRVVDCLRAAAIATGCEIDVKLDVAYFDLHQNSALAQYYTDIVGNRYGLLTLQDGSSASTDFGNVSYAFPALHPAFAIPTVPNGGNHTPGFAKASRTREAHNATMTVVRGLSLTGYRVLTDDEFFCKVKATFEHPKGA</sequence>
<keyword evidence="4" id="KW-1185">Reference proteome</keyword>
<dbReference type="PANTHER" id="PTHR30575">
    <property type="entry name" value="PEPTIDASE M20"/>
    <property type="match status" value="1"/>
</dbReference>
<evidence type="ECO:0000313" key="4">
    <source>
        <dbReference type="Proteomes" id="UP000807469"/>
    </source>
</evidence>
<dbReference type="GO" id="GO:0016805">
    <property type="term" value="F:dipeptidase activity"/>
    <property type="evidence" value="ECO:0007669"/>
    <property type="project" value="TreeGrafter"/>
</dbReference>
<dbReference type="InterPro" id="IPR011650">
    <property type="entry name" value="Peptidase_M20_dimer"/>
</dbReference>
<dbReference type="CDD" id="cd05672">
    <property type="entry name" value="M20_ACY1L2-like"/>
    <property type="match status" value="1"/>
</dbReference>
<dbReference type="InterPro" id="IPR017439">
    <property type="entry name" value="Amidohydrolase"/>
</dbReference>
<evidence type="ECO:0000259" key="2">
    <source>
        <dbReference type="Pfam" id="PF07687"/>
    </source>
</evidence>
<dbReference type="NCBIfam" id="TIGR01891">
    <property type="entry name" value="amidohydrolases"/>
    <property type="match status" value="1"/>
</dbReference>
<dbReference type="Gene3D" id="3.40.630.10">
    <property type="entry name" value="Zn peptidases"/>
    <property type="match status" value="1"/>
</dbReference>
<dbReference type="FunFam" id="3.30.70.360:FF:000004">
    <property type="entry name" value="Peptidase M20 domain-containing protein 2"/>
    <property type="match status" value="1"/>
</dbReference>
<reference evidence="3" key="1">
    <citation type="submission" date="2020-11" db="EMBL/GenBank/DDBJ databases">
        <authorList>
            <consortium name="DOE Joint Genome Institute"/>
            <person name="Ahrendt S."/>
            <person name="Riley R."/>
            <person name="Andreopoulos W."/>
            <person name="Labutti K."/>
            <person name="Pangilinan J."/>
            <person name="Ruiz-Duenas F.J."/>
            <person name="Barrasa J.M."/>
            <person name="Sanchez-Garcia M."/>
            <person name="Camarero S."/>
            <person name="Miyauchi S."/>
            <person name="Serrano A."/>
            <person name="Linde D."/>
            <person name="Babiker R."/>
            <person name="Drula E."/>
            <person name="Ayuso-Fernandez I."/>
            <person name="Pacheco R."/>
            <person name="Padilla G."/>
            <person name="Ferreira P."/>
            <person name="Barriuso J."/>
            <person name="Kellner H."/>
            <person name="Castanera R."/>
            <person name="Alfaro M."/>
            <person name="Ramirez L."/>
            <person name="Pisabarro A.G."/>
            <person name="Kuo A."/>
            <person name="Tritt A."/>
            <person name="Lipzen A."/>
            <person name="He G."/>
            <person name="Yan M."/>
            <person name="Ng V."/>
            <person name="Cullen D."/>
            <person name="Martin F."/>
            <person name="Rosso M.-N."/>
            <person name="Henrissat B."/>
            <person name="Hibbett D."/>
            <person name="Martinez A.T."/>
            <person name="Grigoriev I.V."/>
        </authorList>
    </citation>
    <scope>NUCLEOTIDE SEQUENCE</scope>
    <source>
        <strain evidence="3">CIRM-BRFM 674</strain>
    </source>
</reference>
<dbReference type="Proteomes" id="UP000807469">
    <property type="component" value="Unassembled WGS sequence"/>
</dbReference>
<feature type="domain" description="Peptidase M20 dimerisation" evidence="2">
    <location>
        <begin position="279"/>
        <end position="367"/>
    </location>
</feature>
<comment type="caution">
    <text evidence="3">The sequence shown here is derived from an EMBL/GenBank/DDBJ whole genome shotgun (WGS) entry which is preliminary data.</text>
</comment>
<dbReference type="Pfam" id="PF07687">
    <property type="entry name" value="M20_dimer"/>
    <property type="match status" value="1"/>
</dbReference>
<accession>A0A9P6D3L0</accession>
<proteinExistence type="inferred from homology"/>
<dbReference type="InterPro" id="IPR036264">
    <property type="entry name" value="Bact_exopeptidase_dim_dom"/>
</dbReference>
<evidence type="ECO:0000313" key="3">
    <source>
        <dbReference type="EMBL" id="KAF9482589.1"/>
    </source>
</evidence>
<dbReference type="Pfam" id="PF01546">
    <property type="entry name" value="Peptidase_M20"/>
    <property type="match status" value="1"/>
</dbReference>
<dbReference type="PANTHER" id="PTHR30575:SF0">
    <property type="entry name" value="XAA-ARG DIPEPTIDASE"/>
    <property type="match status" value="1"/>
</dbReference>
<dbReference type="OrthoDB" id="6119954at2759"/>
<dbReference type="Gene3D" id="3.30.70.360">
    <property type="match status" value="1"/>
</dbReference>
<dbReference type="EMBL" id="MU155164">
    <property type="protein sequence ID" value="KAF9482589.1"/>
    <property type="molecule type" value="Genomic_DNA"/>
</dbReference>
<evidence type="ECO:0000256" key="1">
    <source>
        <dbReference type="ARBA" id="ARBA00006247"/>
    </source>
</evidence>
<dbReference type="SUPFAM" id="SSF55031">
    <property type="entry name" value="Bacterial exopeptidase dimerisation domain"/>
    <property type="match status" value="1"/>
</dbReference>
<comment type="similarity">
    <text evidence="1">Belongs to the peptidase M20A family.</text>
</comment>
<dbReference type="InterPro" id="IPR052030">
    <property type="entry name" value="Peptidase_M20/M20A_hydrolases"/>
</dbReference>
<organism evidence="3 4">
    <name type="scientific">Pholiota conissans</name>
    <dbReference type="NCBI Taxonomy" id="109636"/>
    <lineage>
        <taxon>Eukaryota</taxon>
        <taxon>Fungi</taxon>
        <taxon>Dikarya</taxon>
        <taxon>Basidiomycota</taxon>
        <taxon>Agaricomycotina</taxon>
        <taxon>Agaricomycetes</taxon>
        <taxon>Agaricomycetidae</taxon>
        <taxon>Agaricales</taxon>
        <taxon>Agaricineae</taxon>
        <taxon>Strophariaceae</taxon>
        <taxon>Pholiota</taxon>
    </lineage>
</organism>